<dbReference type="OrthoDB" id="6339097at2759"/>
<evidence type="ECO:0000313" key="3">
    <source>
        <dbReference type="Proteomes" id="UP000770661"/>
    </source>
</evidence>
<comment type="caution">
    <text evidence="2">The sequence shown here is derived from an EMBL/GenBank/DDBJ whole genome shotgun (WGS) entry which is preliminary data.</text>
</comment>
<evidence type="ECO:0000313" key="2">
    <source>
        <dbReference type="EMBL" id="KAG0712515.1"/>
    </source>
</evidence>
<keyword evidence="1" id="KW-0812">Transmembrane</keyword>
<keyword evidence="1" id="KW-0472">Membrane</keyword>
<sequence>MVAQRRRDTRRHRDFGSNHRYTCLEAIMTSCICCNFCLNQFIHKDTILLRHKRPEITEDLGCWQQQPDVPASDPCQAASLRSLVGVHNKLKGSLQKLLTCLPEAVKGLIGLQGLYVDHNLLMELPKGH</sequence>
<dbReference type="Proteomes" id="UP000770661">
    <property type="component" value="Unassembled WGS sequence"/>
</dbReference>
<dbReference type="EMBL" id="JACEEZ010022318">
    <property type="protein sequence ID" value="KAG0712515.1"/>
    <property type="molecule type" value="Genomic_DNA"/>
</dbReference>
<gene>
    <name evidence="2" type="ORF">GWK47_018300</name>
</gene>
<accession>A0A8J5CIP6</accession>
<protein>
    <submittedName>
        <fullName evidence="2">Uncharacterized protein</fullName>
    </submittedName>
</protein>
<reference evidence="2" key="1">
    <citation type="submission" date="2020-07" db="EMBL/GenBank/DDBJ databases">
        <title>The High-quality genome of the commercially important snow crab, Chionoecetes opilio.</title>
        <authorList>
            <person name="Jeong J.-H."/>
            <person name="Ryu S."/>
        </authorList>
    </citation>
    <scope>NUCLEOTIDE SEQUENCE</scope>
    <source>
        <strain evidence="2">MADBK_172401_WGS</strain>
        <tissue evidence="2">Digestive gland</tissue>
    </source>
</reference>
<organism evidence="2 3">
    <name type="scientific">Chionoecetes opilio</name>
    <name type="common">Atlantic snow crab</name>
    <name type="synonym">Cancer opilio</name>
    <dbReference type="NCBI Taxonomy" id="41210"/>
    <lineage>
        <taxon>Eukaryota</taxon>
        <taxon>Metazoa</taxon>
        <taxon>Ecdysozoa</taxon>
        <taxon>Arthropoda</taxon>
        <taxon>Crustacea</taxon>
        <taxon>Multicrustacea</taxon>
        <taxon>Malacostraca</taxon>
        <taxon>Eumalacostraca</taxon>
        <taxon>Eucarida</taxon>
        <taxon>Decapoda</taxon>
        <taxon>Pleocyemata</taxon>
        <taxon>Brachyura</taxon>
        <taxon>Eubrachyura</taxon>
        <taxon>Majoidea</taxon>
        <taxon>Majidae</taxon>
        <taxon>Chionoecetes</taxon>
    </lineage>
</organism>
<keyword evidence="3" id="KW-1185">Reference proteome</keyword>
<dbReference type="AlphaFoldDB" id="A0A8J5CIP6"/>
<keyword evidence="1" id="KW-1133">Transmembrane helix</keyword>
<name>A0A8J5CIP6_CHIOP</name>
<evidence type="ECO:0000256" key="1">
    <source>
        <dbReference type="SAM" id="Phobius"/>
    </source>
</evidence>
<proteinExistence type="predicted"/>
<feature type="transmembrane region" description="Helical" evidence="1">
    <location>
        <begin position="21"/>
        <end position="42"/>
    </location>
</feature>